<keyword evidence="10" id="KW-1185">Reference proteome</keyword>
<evidence type="ECO:0000256" key="6">
    <source>
        <dbReference type="ARBA" id="ARBA00022729"/>
    </source>
</evidence>
<accession>A0ABM3HVG3</accession>
<evidence type="ECO:0000256" key="5">
    <source>
        <dbReference type="ARBA" id="ARBA00022702"/>
    </source>
</evidence>
<organism evidence="10 11">
    <name type="scientific">Rhodamnia argentea</name>
    <dbReference type="NCBI Taxonomy" id="178133"/>
    <lineage>
        <taxon>Eukaryota</taxon>
        <taxon>Viridiplantae</taxon>
        <taxon>Streptophyta</taxon>
        <taxon>Embryophyta</taxon>
        <taxon>Tracheophyta</taxon>
        <taxon>Spermatophyta</taxon>
        <taxon>Magnoliopsida</taxon>
        <taxon>eudicotyledons</taxon>
        <taxon>Gunneridae</taxon>
        <taxon>Pentapetalae</taxon>
        <taxon>rosids</taxon>
        <taxon>malvids</taxon>
        <taxon>Myrtales</taxon>
        <taxon>Myrtaceae</taxon>
        <taxon>Myrtoideae</taxon>
        <taxon>Myrteae</taxon>
        <taxon>Australasian group</taxon>
        <taxon>Rhodamnia</taxon>
    </lineage>
</organism>
<evidence type="ECO:0000256" key="7">
    <source>
        <dbReference type="ARBA" id="ARBA00023278"/>
    </source>
</evidence>
<comment type="similarity">
    <text evidence="2">Belongs to the C-terminally encoded plant signaling peptide (CEP) family.</text>
</comment>
<sequence>MADLRVVSIFAIIFTFVVFDANLTSEGRPIKSAWQDELRALNNDQMYERASQYLTPCQSPASDDHSDGRKEMVPSPTTHDQAVDSGDLEAEDDFRPTDPGNSPGAGHSFIGSKKGGAQPKAPSGDKERPTVMGTLGDFRPTGPGHSPGVGHVFENKNGEPKA</sequence>
<keyword evidence="5" id="KW-0372">Hormone</keyword>
<dbReference type="InterPro" id="IPR033250">
    <property type="entry name" value="CEP"/>
</dbReference>
<evidence type="ECO:0000256" key="1">
    <source>
        <dbReference type="ARBA" id="ARBA00004271"/>
    </source>
</evidence>
<comment type="subcellular location">
    <subcellularLocation>
        <location evidence="1">Secreted</location>
        <location evidence="1">Extracellular space</location>
        <location evidence="1">Apoplast</location>
    </subcellularLocation>
</comment>
<keyword evidence="4" id="KW-0964">Secreted</keyword>
<evidence type="ECO:0000256" key="3">
    <source>
        <dbReference type="ARBA" id="ARBA00022523"/>
    </source>
</evidence>
<dbReference type="RefSeq" id="XP_048140592.1">
    <property type="nucleotide sequence ID" value="XM_048284635.1"/>
</dbReference>
<dbReference type="GeneID" id="125316387"/>
<reference evidence="11" key="2">
    <citation type="submission" date="2025-08" db="UniProtKB">
        <authorList>
            <consortium name="RefSeq"/>
        </authorList>
    </citation>
    <scope>IDENTIFICATION</scope>
    <source>
        <tissue evidence="11">Leaf</tissue>
    </source>
</reference>
<evidence type="ECO:0000256" key="4">
    <source>
        <dbReference type="ARBA" id="ARBA00022525"/>
    </source>
</evidence>
<dbReference type="PANTHER" id="PTHR33348">
    <property type="entry name" value="PRECURSOR OF CEP5"/>
    <property type="match status" value="1"/>
</dbReference>
<feature type="compositionally biased region" description="Basic and acidic residues" evidence="8">
    <location>
        <begin position="62"/>
        <end position="72"/>
    </location>
</feature>
<gene>
    <name evidence="11" type="primary">LOC125316387</name>
</gene>
<dbReference type="PANTHER" id="PTHR33348:SF44">
    <property type="entry name" value="PRECURSOR OF CEP6"/>
    <property type="match status" value="1"/>
</dbReference>
<keyword evidence="7" id="KW-0379">Hydroxylation</keyword>
<feature type="compositionally biased region" description="Basic and acidic residues" evidence="8">
    <location>
        <begin position="153"/>
        <end position="162"/>
    </location>
</feature>
<proteinExistence type="inferred from homology"/>
<feature type="region of interest" description="Disordered" evidence="8">
    <location>
        <begin position="56"/>
        <end position="162"/>
    </location>
</feature>
<keyword evidence="3" id="KW-0052">Apoplast</keyword>
<feature type="signal peptide" evidence="9">
    <location>
        <begin position="1"/>
        <end position="19"/>
    </location>
</feature>
<name>A0ABM3HVG3_9MYRT</name>
<evidence type="ECO:0000256" key="2">
    <source>
        <dbReference type="ARBA" id="ARBA00008963"/>
    </source>
</evidence>
<keyword evidence="6 9" id="KW-0732">Signal</keyword>
<feature type="chain" id="PRO_5046923857" evidence="9">
    <location>
        <begin position="20"/>
        <end position="162"/>
    </location>
</feature>
<reference evidence="10" key="1">
    <citation type="submission" date="2025-05" db="UniProtKB">
        <authorList>
            <consortium name="RefSeq"/>
        </authorList>
    </citation>
    <scope>NUCLEOTIDE SEQUENCE [LARGE SCALE GENOMIC DNA]</scope>
</reference>
<protein>
    <submittedName>
        <fullName evidence="11">Precursor of CEP9-like</fullName>
    </submittedName>
</protein>
<evidence type="ECO:0000256" key="8">
    <source>
        <dbReference type="SAM" id="MobiDB-lite"/>
    </source>
</evidence>
<evidence type="ECO:0000313" key="10">
    <source>
        <dbReference type="Proteomes" id="UP000827889"/>
    </source>
</evidence>
<evidence type="ECO:0000313" key="11">
    <source>
        <dbReference type="RefSeq" id="XP_048140592.1"/>
    </source>
</evidence>
<evidence type="ECO:0000256" key="9">
    <source>
        <dbReference type="SAM" id="SignalP"/>
    </source>
</evidence>
<dbReference type="Proteomes" id="UP000827889">
    <property type="component" value="Chromosome 1"/>
</dbReference>